<dbReference type="InterPro" id="IPR006043">
    <property type="entry name" value="NCS2"/>
</dbReference>
<dbReference type="GO" id="GO:0005886">
    <property type="term" value="C:plasma membrane"/>
    <property type="evidence" value="ECO:0007669"/>
    <property type="project" value="UniProtKB-ARBA"/>
</dbReference>
<feature type="transmembrane region" description="Helical" evidence="7">
    <location>
        <begin position="20"/>
        <end position="41"/>
    </location>
</feature>
<dbReference type="Pfam" id="PF00860">
    <property type="entry name" value="Xan_ur_permease"/>
    <property type="match status" value="1"/>
</dbReference>
<organism evidence="8">
    <name type="scientific">bioreactor metagenome</name>
    <dbReference type="NCBI Taxonomy" id="1076179"/>
    <lineage>
        <taxon>unclassified sequences</taxon>
        <taxon>metagenomes</taxon>
        <taxon>ecological metagenomes</taxon>
    </lineage>
</organism>
<accession>A0A645HL67</accession>
<protein>
    <submittedName>
        <fullName evidence="8">Uracil permease</fullName>
    </submittedName>
</protein>
<keyword evidence="3" id="KW-0813">Transport</keyword>
<keyword evidence="6 7" id="KW-0472">Membrane</keyword>
<feature type="transmembrane region" description="Helical" evidence="7">
    <location>
        <begin position="74"/>
        <end position="98"/>
    </location>
</feature>
<name>A0A645HL67_9ZZZZ</name>
<evidence type="ECO:0000256" key="5">
    <source>
        <dbReference type="ARBA" id="ARBA00022989"/>
    </source>
</evidence>
<dbReference type="PROSITE" id="PS01116">
    <property type="entry name" value="XANTH_URACIL_PERMASE"/>
    <property type="match status" value="1"/>
</dbReference>
<evidence type="ECO:0000256" key="4">
    <source>
        <dbReference type="ARBA" id="ARBA00022692"/>
    </source>
</evidence>
<dbReference type="EMBL" id="VSSQ01095711">
    <property type="protein sequence ID" value="MPN39727.1"/>
    <property type="molecule type" value="Genomic_DNA"/>
</dbReference>
<dbReference type="InterPro" id="IPR006042">
    <property type="entry name" value="Xan_ur_permease"/>
</dbReference>
<comment type="caution">
    <text evidence="8">The sequence shown here is derived from an EMBL/GenBank/DDBJ whole genome shotgun (WGS) entry which is preliminary data.</text>
</comment>
<dbReference type="AlphaFoldDB" id="A0A645HL67"/>
<evidence type="ECO:0000256" key="2">
    <source>
        <dbReference type="ARBA" id="ARBA00008821"/>
    </source>
</evidence>
<reference evidence="8" key="1">
    <citation type="submission" date="2019-08" db="EMBL/GenBank/DDBJ databases">
        <authorList>
            <person name="Kucharzyk K."/>
            <person name="Murdoch R.W."/>
            <person name="Higgins S."/>
            <person name="Loffler F."/>
        </authorList>
    </citation>
    <scope>NUCLEOTIDE SEQUENCE</scope>
</reference>
<evidence type="ECO:0000256" key="1">
    <source>
        <dbReference type="ARBA" id="ARBA00004141"/>
    </source>
</evidence>
<keyword evidence="4 7" id="KW-0812">Transmembrane</keyword>
<evidence type="ECO:0000256" key="6">
    <source>
        <dbReference type="ARBA" id="ARBA00023136"/>
    </source>
</evidence>
<dbReference type="GO" id="GO:0022857">
    <property type="term" value="F:transmembrane transporter activity"/>
    <property type="evidence" value="ECO:0007669"/>
    <property type="project" value="InterPro"/>
</dbReference>
<keyword evidence="5 7" id="KW-1133">Transmembrane helix</keyword>
<comment type="similarity">
    <text evidence="2">Belongs to the nucleobase:cation symporter-2 (NCS2) (TC 2.A.40) family.</text>
</comment>
<gene>
    <name evidence="8" type="primary">pyrP_20</name>
    <name evidence="8" type="ORF">SDC9_187256</name>
</gene>
<proteinExistence type="inferred from homology"/>
<feature type="transmembrane region" description="Helical" evidence="7">
    <location>
        <begin position="48"/>
        <end position="68"/>
    </location>
</feature>
<evidence type="ECO:0000256" key="7">
    <source>
        <dbReference type="SAM" id="Phobius"/>
    </source>
</evidence>
<sequence>MILSFFSPVVNVIYSIPQAVIGGIEIFLFGAIAAQGIAIMIDRKCDMFYARNIAVIAVIMIIGIGGQYKFGGMIPFFGMQVPCIAGAAIAGILLNLLLSIGRKKEEEKAE</sequence>
<evidence type="ECO:0000256" key="3">
    <source>
        <dbReference type="ARBA" id="ARBA00022448"/>
    </source>
</evidence>
<evidence type="ECO:0000313" key="8">
    <source>
        <dbReference type="EMBL" id="MPN39727.1"/>
    </source>
</evidence>
<comment type="subcellular location">
    <subcellularLocation>
        <location evidence="1">Membrane</location>
        <topology evidence="1">Multi-pass membrane protein</topology>
    </subcellularLocation>
</comment>